<keyword evidence="2" id="KW-1185">Reference proteome</keyword>
<name>A0ACC1T716_9APHY</name>
<sequence>MSFSTPQSAKSSRSLRRSGSYLSLADMQSCKAGTSASHMSDHVSPYTRPPRHHKERRRSTSRPCNDQITIHIQPSRASPSPKPPQYTMSTAFRTTSPLAPTRSILPPRANFPKSKPEPDLYRVAITTRMRMSSEGQKILHMGPRLALSIYDATKELERIVASQRDMEGDIIMTDAEGLLSSSWVVLDDWDMLDE</sequence>
<evidence type="ECO:0000313" key="1">
    <source>
        <dbReference type="EMBL" id="KAJ3554540.1"/>
    </source>
</evidence>
<accession>A0ACC1T716</accession>
<dbReference type="EMBL" id="JANHOG010000420">
    <property type="protein sequence ID" value="KAJ3554540.1"/>
    <property type="molecule type" value="Genomic_DNA"/>
</dbReference>
<protein>
    <submittedName>
        <fullName evidence="1">Uncharacterized protein</fullName>
    </submittedName>
</protein>
<evidence type="ECO:0000313" key="2">
    <source>
        <dbReference type="Proteomes" id="UP001148662"/>
    </source>
</evidence>
<proteinExistence type="predicted"/>
<dbReference type="Proteomes" id="UP001148662">
    <property type="component" value="Unassembled WGS sequence"/>
</dbReference>
<organism evidence="1 2">
    <name type="scientific">Phlebia brevispora</name>
    <dbReference type="NCBI Taxonomy" id="194682"/>
    <lineage>
        <taxon>Eukaryota</taxon>
        <taxon>Fungi</taxon>
        <taxon>Dikarya</taxon>
        <taxon>Basidiomycota</taxon>
        <taxon>Agaricomycotina</taxon>
        <taxon>Agaricomycetes</taxon>
        <taxon>Polyporales</taxon>
        <taxon>Meruliaceae</taxon>
        <taxon>Phlebia</taxon>
    </lineage>
</organism>
<gene>
    <name evidence="1" type="ORF">NM688_g3055</name>
</gene>
<comment type="caution">
    <text evidence="1">The sequence shown here is derived from an EMBL/GenBank/DDBJ whole genome shotgun (WGS) entry which is preliminary data.</text>
</comment>
<reference evidence="1" key="1">
    <citation type="submission" date="2022-07" db="EMBL/GenBank/DDBJ databases">
        <title>Genome Sequence of Phlebia brevispora.</title>
        <authorList>
            <person name="Buettner E."/>
        </authorList>
    </citation>
    <scope>NUCLEOTIDE SEQUENCE</scope>
    <source>
        <strain evidence="1">MPL23</strain>
    </source>
</reference>